<protein>
    <submittedName>
        <fullName evidence="1">Uncharacterized protein</fullName>
    </submittedName>
</protein>
<dbReference type="EMBL" id="MN739746">
    <property type="protein sequence ID" value="QHT24558.1"/>
    <property type="molecule type" value="Genomic_DNA"/>
</dbReference>
<dbReference type="AlphaFoldDB" id="A0A6C0E702"/>
<sequence>MSFHSFLITQYDLKKDDYIELSVPELLPYFDYSDTRFTLKSDVDIMMDNYICNCSKKQKNINIIKRLEYVRKLQIEQNDNIRRHNINDVKRMFGVDMTNWKLDKLIFDEHIIEMLLQKGSSFTLEQFNDIMTTYKIKIVGQYNSLYDYILDGKKQKIYKYNPAYIIDNEEFGVLDNTISLFRNVKKKIKDTLDCIKTYKYLGFVNELINKCDSFSDSIENIYKEEHSDEDRENIIKIKSKYKNINIQDLVGKSSIELKELIDIKLNKLQDYYGLFDFANIIKAICGQCHHSQTPNVSVQSDRYHQTTFKKVNGNHSHQQSTICENCVSSVGVKFSEYILEVFEFDYKINRPTIYNKNEVCDIFEDILKSKYNIIYKRLIDLSFIRNCNEPYLTRNMNYDSTKLFLKDDNNLSKNFYRKFLDNGNINLQIIQDQHQSEIHSGRNNPTMYNDLKKKYIDQMLVFPFEFDYRTRVYGSLYTELPTKTRLDLIPIFEQKLLDQNVFYDTIDDLFGDNIKLTNEMKVEIQRFLKSINNAIREYDPNNSICAYGVDYGVTYISTIFKTYTDTKKMNDEASNNFTVNIKKFENLLCKFESANIFDDVENYRPSYDKLLQEYENEKNKKSTRTLGEYSQKIIMLLYGMINSYSVNFCNKIIDKIPNIEIPYFNNHFDEMKKQVYNTASYNTTPTRYLKGVPTKISIPLEHEKMLISLLDICAFASKFIPLNYKISSNNTKSQTKSWVIKFESENSQPIFPTIFELGCKCSGKRKYNYSGHDCGDLYEKACEKCVNDFENEMKIFLDYIKNEHDTLKADIKDKLKLSGHISQFAIDTLELPDLEKIYSVIKNLDSQTL</sequence>
<reference evidence="1" key="1">
    <citation type="journal article" date="2020" name="Nature">
        <title>Giant virus diversity and host interactions through global metagenomics.</title>
        <authorList>
            <person name="Schulz F."/>
            <person name="Roux S."/>
            <person name="Paez-Espino D."/>
            <person name="Jungbluth S."/>
            <person name="Walsh D.A."/>
            <person name="Denef V.J."/>
            <person name="McMahon K.D."/>
            <person name="Konstantinidis K.T."/>
            <person name="Eloe-Fadrosh E.A."/>
            <person name="Kyrpides N.C."/>
            <person name="Woyke T."/>
        </authorList>
    </citation>
    <scope>NUCLEOTIDE SEQUENCE</scope>
    <source>
        <strain evidence="1">GVMAG-M-3300023179-150</strain>
    </source>
</reference>
<organism evidence="1">
    <name type="scientific">viral metagenome</name>
    <dbReference type="NCBI Taxonomy" id="1070528"/>
    <lineage>
        <taxon>unclassified sequences</taxon>
        <taxon>metagenomes</taxon>
        <taxon>organismal metagenomes</taxon>
    </lineage>
</organism>
<name>A0A6C0E702_9ZZZZ</name>
<evidence type="ECO:0000313" key="1">
    <source>
        <dbReference type="EMBL" id="QHT24558.1"/>
    </source>
</evidence>
<accession>A0A6C0E702</accession>
<proteinExistence type="predicted"/>